<keyword evidence="2" id="KW-1185">Reference proteome</keyword>
<dbReference type="Proteomes" id="UP000277671">
    <property type="component" value="Unassembled WGS sequence"/>
</dbReference>
<evidence type="ECO:0000313" key="2">
    <source>
        <dbReference type="Proteomes" id="UP000277671"/>
    </source>
</evidence>
<accession>A0A495JIW2</accession>
<dbReference type="OrthoDB" id="9881101at2"/>
<dbReference type="EMBL" id="RBKT01000001">
    <property type="protein sequence ID" value="RKR88324.1"/>
    <property type="molecule type" value="Genomic_DNA"/>
</dbReference>
<proteinExistence type="predicted"/>
<evidence type="ECO:0000313" key="1">
    <source>
        <dbReference type="EMBL" id="RKR88324.1"/>
    </source>
</evidence>
<dbReference type="AlphaFoldDB" id="A0A495JIW2"/>
<gene>
    <name evidence="1" type="ORF">BDK92_2635</name>
</gene>
<name>A0A495JIW2_9ACTN</name>
<comment type="caution">
    <text evidence="1">The sequence shown here is derived from an EMBL/GenBank/DDBJ whole genome shotgun (WGS) entry which is preliminary data.</text>
</comment>
<dbReference type="RefSeq" id="WP_121156955.1">
    <property type="nucleotide sequence ID" value="NZ_RBKT01000001.1"/>
</dbReference>
<sequence length="146" mass="16837">MAPTSQQRFTAARTHLVAAHRALRPVVEAAHPNAARCLPIPPISVPNTIADVPTQLDMLAANLFDPKHHGTHRQWITAWNRCTHLDREHAIALKELYYRWYQLLAAVWHRVDDRPVPGSAADIEERSKNFFYWLHQYPAGGRRHDR</sequence>
<protein>
    <submittedName>
        <fullName evidence="1">Uncharacterized protein</fullName>
    </submittedName>
</protein>
<reference evidence="1 2" key="1">
    <citation type="submission" date="2018-10" db="EMBL/GenBank/DDBJ databases">
        <title>Sequencing the genomes of 1000 actinobacteria strains.</title>
        <authorList>
            <person name="Klenk H.-P."/>
        </authorList>
    </citation>
    <scope>NUCLEOTIDE SEQUENCE [LARGE SCALE GENOMIC DNA]</scope>
    <source>
        <strain evidence="1 2">DSM 45175</strain>
    </source>
</reference>
<organism evidence="1 2">
    <name type="scientific">Micromonospora pisi</name>
    <dbReference type="NCBI Taxonomy" id="589240"/>
    <lineage>
        <taxon>Bacteria</taxon>
        <taxon>Bacillati</taxon>
        <taxon>Actinomycetota</taxon>
        <taxon>Actinomycetes</taxon>
        <taxon>Micromonosporales</taxon>
        <taxon>Micromonosporaceae</taxon>
        <taxon>Micromonospora</taxon>
    </lineage>
</organism>